<dbReference type="EMBL" id="JAUJYO010000021">
    <property type="protein sequence ID" value="KAK1283368.1"/>
    <property type="molecule type" value="Genomic_DNA"/>
</dbReference>
<keyword evidence="3" id="KW-1185">Reference proteome</keyword>
<evidence type="ECO:0000256" key="1">
    <source>
        <dbReference type="SAM" id="MobiDB-lite"/>
    </source>
</evidence>
<comment type="caution">
    <text evidence="2">The sequence shown here is derived from an EMBL/GenBank/DDBJ whole genome shotgun (WGS) entry which is preliminary data.</text>
</comment>
<organism evidence="2 3">
    <name type="scientific">Acorus calamus</name>
    <name type="common">Sweet flag</name>
    <dbReference type="NCBI Taxonomy" id="4465"/>
    <lineage>
        <taxon>Eukaryota</taxon>
        <taxon>Viridiplantae</taxon>
        <taxon>Streptophyta</taxon>
        <taxon>Embryophyta</taxon>
        <taxon>Tracheophyta</taxon>
        <taxon>Spermatophyta</taxon>
        <taxon>Magnoliopsida</taxon>
        <taxon>Liliopsida</taxon>
        <taxon>Acoraceae</taxon>
        <taxon>Acorus</taxon>
    </lineage>
</organism>
<accession>A0AAV9C570</accession>
<sequence length="142" mass="15835">MFKKLIIVIPVIVDSNGFGTSVFIKQRFSVLTNRRMTRGEGTREPHVLSLTEIAPSPPVWSSLPSHSVTKKKKTDHTLLSHPLQKKTKQNKKTSLGLISPHPPLGLPDAAPFRNHRNHCHPNPSHHPSKPYPQPPQPPPSKP</sequence>
<evidence type="ECO:0000313" key="3">
    <source>
        <dbReference type="Proteomes" id="UP001180020"/>
    </source>
</evidence>
<reference evidence="2" key="1">
    <citation type="journal article" date="2023" name="Nat. Commun.">
        <title>Diploid and tetraploid genomes of Acorus and the evolution of monocots.</title>
        <authorList>
            <person name="Ma L."/>
            <person name="Liu K.W."/>
            <person name="Li Z."/>
            <person name="Hsiao Y.Y."/>
            <person name="Qi Y."/>
            <person name="Fu T."/>
            <person name="Tang G.D."/>
            <person name="Zhang D."/>
            <person name="Sun W.H."/>
            <person name="Liu D.K."/>
            <person name="Li Y."/>
            <person name="Chen G.Z."/>
            <person name="Liu X.D."/>
            <person name="Liao X.Y."/>
            <person name="Jiang Y.T."/>
            <person name="Yu X."/>
            <person name="Hao Y."/>
            <person name="Huang J."/>
            <person name="Zhao X.W."/>
            <person name="Ke S."/>
            <person name="Chen Y.Y."/>
            <person name="Wu W.L."/>
            <person name="Hsu J.L."/>
            <person name="Lin Y.F."/>
            <person name="Huang M.D."/>
            <person name="Li C.Y."/>
            <person name="Huang L."/>
            <person name="Wang Z.W."/>
            <person name="Zhao X."/>
            <person name="Zhong W.Y."/>
            <person name="Peng D.H."/>
            <person name="Ahmad S."/>
            <person name="Lan S."/>
            <person name="Zhang J.S."/>
            <person name="Tsai W.C."/>
            <person name="Van de Peer Y."/>
            <person name="Liu Z.J."/>
        </authorList>
    </citation>
    <scope>NUCLEOTIDE SEQUENCE</scope>
    <source>
        <strain evidence="2">CP</strain>
    </source>
</reference>
<proteinExistence type="predicted"/>
<dbReference type="Proteomes" id="UP001180020">
    <property type="component" value="Unassembled WGS sequence"/>
</dbReference>
<name>A0AAV9C570_ACOCL</name>
<gene>
    <name evidence="2" type="ORF">QJS10_CPB21g00491</name>
</gene>
<feature type="region of interest" description="Disordered" evidence="1">
    <location>
        <begin position="57"/>
        <end position="142"/>
    </location>
</feature>
<protein>
    <submittedName>
        <fullName evidence="2">Uncharacterized protein</fullName>
    </submittedName>
</protein>
<feature type="compositionally biased region" description="Pro residues" evidence="1">
    <location>
        <begin position="129"/>
        <end position="142"/>
    </location>
</feature>
<dbReference type="AlphaFoldDB" id="A0AAV9C570"/>
<reference evidence="2" key="2">
    <citation type="submission" date="2023-06" db="EMBL/GenBank/DDBJ databases">
        <authorList>
            <person name="Ma L."/>
            <person name="Liu K.-W."/>
            <person name="Li Z."/>
            <person name="Hsiao Y.-Y."/>
            <person name="Qi Y."/>
            <person name="Fu T."/>
            <person name="Tang G."/>
            <person name="Zhang D."/>
            <person name="Sun W.-H."/>
            <person name="Liu D.-K."/>
            <person name="Li Y."/>
            <person name="Chen G.-Z."/>
            <person name="Liu X.-D."/>
            <person name="Liao X.-Y."/>
            <person name="Jiang Y.-T."/>
            <person name="Yu X."/>
            <person name="Hao Y."/>
            <person name="Huang J."/>
            <person name="Zhao X.-W."/>
            <person name="Ke S."/>
            <person name="Chen Y.-Y."/>
            <person name="Wu W.-L."/>
            <person name="Hsu J.-L."/>
            <person name="Lin Y.-F."/>
            <person name="Huang M.-D."/>
            <person name="Li C.-Y."/>
            <person name="Huang L."/>
            <person name="Wang Z.-W."/>
            <person name="Zhao X."/>
            <person name="Zhong W.-Y."/>
            <person name="Peng D.-H."/>
            <person name="Ahmad S."/>
            <person name="Lan S."/>
            <person name="Zhang J.-S."/>
            <person name="Tsai W.-C."/>
            <person name="Van De Peer Y."/>
            <person name="Liu Z.-J."/>
        </authorList>
    </citation>
    <scope>NUCLEOTIDE SEQUENCE</scope>
    <source>
        <strain evidence="2">CP</strain>
        <tissue evidence="2">Leaves</tissue>
    </source>
</reference>
<evidence type="ECO:0000313" key="2">
    <source>
        <dbReference type="EMBL" id="KAK1283368.1"/>
    </source>
</evidence>